<dbReference type="KEGG" id="eps:L0Y14_07685"/>
<dbReference type="EMBL" id="CP090569">
    <property type="protein sequence ID" value="USF89099.1"/>
    <property type="molecule type" value="Genomic_DNA"/>
</dbReference>
<dbReference type="RefSeq" id="WP_240991738.1">
    <property type="nucleotide sequence ID" value="NZ_CP090569.1"/>
</dbReference>
<organism evidence="1 2">
    <name type="scientific">Candidatus Endoriftia persephonae</name>
    <dbReference type="NCBI Taxonomy" id="393765"/>
    <lineage>
        <taxon>Bacteria</taxon>
        <taxon>Pseudomonadati</taxon>
        <taxon>Pseudomonadota</taxon>
        <taxon>Gammaproteobacteria</taxon>
        <taxon>Chromatiales</taxon>
        <taxon>Sedimenticolaceae</taxon>
        <taxon>Candidatus Endoriftia</taxon>
    </lineage>
</organism>
<proteinExistence type="predicted"/>
<evidence type="ECO:0000313" key="2">
    <source>
        <dbReference type="Proteomes" id="UP001056649"/>
    </source>
</evidence>
<gene>
    <name evidence="1" type="ORF">L0Y14_07685</name>
</gene>
<reference evidence="1" key="1">
    <citation type="journal article" date="2022" name="Mol. Ecol. Resour.">
        <title>The complete and closed genome of the facultative generalist Candidatus Endoriftia persephone from deep-sea hydrothermal vents.</title>
        <authorList>
            <person name="de Oliveira A.L."/>
            <person name="Srivastava A."/>
            <person name="Espada-Hinojosa S."/>
            <person name="Bright M."/>
        </authorList>
    </citation>
    <scope>NUCLEOTIDE SEQUENCE</scope>
    <source>
        <strain evidence="1">Tica-EPR-9o50.N</strain>
    </source>
</reference>
<dbReference type="Gene3D" id="2.60.40.10">
    <property type="entry name" value="Immunoglobulins"/>
    <property type="match status" value="1"/>
</dbReference>
<evidence type="ECO:0000313" key="1">
    <source>
        <dbReference type="EMBL" id="USF89099.1"/>
    </source>
</evidence>
<keyword evidence="2" id="KW-1185">Reference proteome</keyword>
<protein>
    <submittedName>
        <fullName evidence="1">Ig domain-containing protein</fullName>
    </submittedName>
</protein>
<dbReference type="Proteomes" id="UP001056649">
    <property type="component" value="Chromosome"/>
</dbReference>
<name>A0A9J7A1Q8_9GAMM</name>
<dbReference type="InterPro" id="IPR013783">
    <property type="entry name" value="Ig-like_fold"/>
</dbReference>
<accession>A0A9J7A1Q8</accession>
<dbReference type="Pfam" id="PF05345">
    <property type="entry name" value="He_PIG"/>
    <property type="match status" value="1"/>
</dbReference>
<sequence>MSISIESHATTMAAMTGPLGPGVTYTDSSTPVIVKAAQGGQPNTIVYMPPGSPARGSQFGPYTYEHGFICIGPPDDGPRQFHSCLNDAGLTWNTQNAGGTGGPDDREVREHAAALGSDFEEMAELIAPEAIPNTVLQTGPSRNGGMRTAYIRSNGINELGPDDPFYLVGFKEIGFWSEVNNMDNWSRGDPNLFEVRDLAHIWHMHNPTSIWGSMTVPNHRLIWITAGPSNYGPFIPFSIDDPYIHEAFKDSSYESSIISNPYTHEEIAEIEDLIMAPDGAVMGDIREIQRRIVERLPIIPAAVLLTSSSLPDGNVLENYSASLSAYGGAKPYSWHLVDGALPPGLLLADGVISGLPIDDGLYLFTIEVVDANGNSARRDLSIKLSDPESTLLEARFDSGNDGFVYQDDSFRGTSQPVYAAGIWQPAGGTSGCTHRADPLIPLQAESEHLLCGE</sequence>
<dbReference type="AlphaFoldDB" id="A0A9J7A1Q8"/>